<dbReference type="Pfam" id="PF00376">
    <property type="entry name" value="MerR"/>
    <property type="match status" value="1"/>
</dbReference>
<reference evidence="8" key="1">
    <citation type="submission" date="2021-03" db="EMBL/GenBank/DDBJ databases">
        <title>Genome sequencing and assembly of Tianweitania sediminis.</title>
        <authorList>
            <person name="Chhetri G."/>
        </authorList>
    </citation>
    <scope>NUCLEOTIDE SEQUENCE</scope>
    <source>
        <strain evidence="8">Z8</strain>
    </source>
</reference>
<keyword evidence="5" id="KW-0804">Transcription</keyword>
<dbReference type="PANTHER" id="PTHR30204:SF94">
    <property type="entry name" value="HEAVY METAL-DEPENDENT TRANSCRIPTIONAL REGULATOR HI_0293-RELATED"/>
    <property type="match status" value="1"/>
</dbReference>
<keyword evidence="2" id="KW-0963">Cytoplasm</keyword>
<dbReference type="GO" id="GO:0005507">
    <property type="term" value="F:copper ion binding"/>
    <property type="evidence" value="ECO:0007669"/>
    <property type="project" value="InterPro"/>
</dbReference>
<dbReference type="SUPFAM" id="SSF46955">
    <property type="entry name" value="Putative DNA-binding domain"/>
    <property type="match status" value="1"/>
</dbReference>
<dbReference type="PROSITE" id="PS00552">
    <property type="entry name" value="HTH_MERR_1"/>
    <property type="match status" value="1"/>
</dbReference>
<sequence>MNIGEAAAATGISTKMIRYYEEIGVIKSALRTSSGYRVYTDPEIHTLRFVRRARDLGFSVKQISSLLKLWRDRNRASADVKAMALGHVAELERKMQELKEMTSALRHLAENCHGDDMPDCPILHELGCTDCADPVPPKRQRTLGRGFEVVS</sequence>
<dbReference type="Proteomes" id="UP000666240">
    <property type="component" value="Unassembled WGS sequence"/>
</dbReference>
<keyword evidence="6" id="KW-0175">Coiled coil</keyword>
<dbReference type="InterPro" id="IPR000551">
    <property type="entry name" value="MerR-type_HTH_dom"/>
</dbReference>
<organism evidence="8 9">
    <name type="scientific">Tianweitania sediminis</name>
    <dbReference type="NCBI Taxonomy" id="1502156"/>
    <lineage>
        <taxon>Bacteria</taxon>
        <taxon>Pseudomonadati</taxon>
        <taxon>Pseudomonadota</taxon>
        <taxon>Alphaproteobacteria</taxon>
        <taxon>Hyphomicrobiales</taxon>
        <taxon>Phyllobacteriaceae</taxon>
        <taxon>Tianweitania</taxon>
    </lineage>
</organism>
<dbReference type="Gene3D" id="1.10.1660.10">
    <property type="match status" value="1"/>
</dbReference>
<keyword evidence="9" id="KW-1185">Reference proteome</keyword>
<feature type="coiled-coil region" evidence="6">
    <location>
        <begin position="81"/>
        <end position="111"/>
    </location>
</feature>
<evidence type="ECO:0000259" key="7">
    <source>
        <dbReference type="PROSITE" id="PS50937"/>
    </source>
</evidence>
<dbReference type="CDD" id="cd01108">
    <property type="entry name" value="HTH_CueR"/>
    <property type="match status" value="1"/>
</dbReference>
<dbReference type="EMBL" id="JAGIYY010000013">
    <property type="protein sequence ID" value="MBP0441304.1"/>
    <property type="molecule type" value="Genomic_DNA"/>
</dbReference>
<evidence type="ECO:0000256" key="5">
    <source>
        <dbReference type="ARBA" id="ARBA00023163"/>
    </source>
</evidence>
<gene>
    <name evidence="8" type="primary">cueR</name>
    <name evidence="8" type="ORF">J5Y06_21890</name>
</gene>
<evidence type="ECO:0000256" key="4">
    <source>
        <dbReference type="ARBA" id="ARBA00023125"/>
    </source>
</evidence>
<dbReference type="PRINTS" id="PR00040">
    <property type="entry name" value="HTHMERR"/>
</dbReference>
<comment type="subcellular location">
    <subcellularLocation>
        <location evidence="1">Cytoplasm</location>
    </subcellularLocation>
</comment>
<feature type="domain" description="HTH merR-type" evidence="7">
    <location>
        <begin position="1"/>
        <end position="69"/>
    </location>
</feature>
<dbReference type="InterPro" id="IPR015358">
    <property type="entry name" value="Tscrpt_reg_MerR_DNA-bd"/>
</dbReference>
<dbReference type="PANTHER" id="PTHR30204">
    <property type="entry name" value="REDOX-CYCLING DRUG-SENSING TRANSCRIPTIONAL ACTIVATOR SOXR"/>
    <property type="match status" value="1"/>
</dbReference>
<evidence type="ECO:0000313" key="8">
    <source>
        <dbReference type="EMBL" id="MBP0441304.1"/>
    </source>
</evidence>
<dbReference type="GO" id="GO:0005737">
    <property type="term" value="C:cytoplasm"/>
    <property type="evidence" value="ECO:0007669"/>
    <property type="project" value="UniProtKB-SubCell"/>
</dbReference>
<dbReference type="GO" id="GO:0045893">
    <property type="term" value="P:positive regulation of DNA-templated transcription"/>
    <property type="evidence" value="ECO:0007669"/>
    <property type="project" value="InterPro"/>
</dbReference>
<dbReference type="InterPro" id="IPR011789">
    <property type="entry name" value="CueR"/>
</dbReference>
<dbReference type="InterPro" id="IPR009061">
    <property type="entry name" value="DNA-bd_dom_put_sf"/>
</dbReference>
<proteinExistence type="predicted"/>
<dbReference type="PROSITE" id="PS50937">
    <property type="entry name" value="HTH_MERR_2"/>
    <property type="match status" value="1"/>
</dbReference>
<evidence type="ECO:0000313" key="9">
    <source>
        <dbReference type="Proteomes" id="UP000666240"/>
    </source>
</evidence>
<dbReference type="GO" id="GO:0003677">
    <property type="term" value="F:DNA binding"/>
    <property type="evidence" value="ECO:0007669"/>
    <property type="project" value="UniProtKB-KW"/>
</dbReference>
<comment type="caution">
    <text evidence="8">The sequence shown here is derived from an EMBL/GenBank/DDBJ whole genome shotgun (WGS) entry which is preliminary data.</text>
</comment>
<keyword evidence="3" id="KW-0805">Transcription regulation</keyword>
<dbReference type="Pfam" id="PF09278">
    <property type="entry name" value="MerR-DNA-bind"/>
    <property type="match status" value="1"/>
</dbReference>
<protein>
    <submittedName>
        <fullName evidence="8">Cu(I)-responsive transcriptional regulator</fullName>
    </submittedName>
</protein>
<name>A0A8J7UJH7_9HYPH</name>
<evidence type="ECO:0000256" key="1">
    <source>
        <dbReference type="ARBA" id="ARBA00004496"/>
    </source>
</evidence>
<keyword evidence="4" id="KW-0238">DNA-binding</keyword>
<dbReference type="AlphaFoldDB" id="A0A8J7UJH7"/>
<evidence type="ECO:0000256" key="2">
    <source>
        <dbReference type="ARBA" id="ARBA00022490"/>
    </source>
</evidence>
<dbReference type="RefSeq" id="WP_209337336.1">
    <property type="nucleotide sequence ID" value="NZ_JAGIYY010000013.1"/>
</dbReference>
<accession>A0A8J7UJH7</accession>
<dbReference type="InterPro" id="IPR047057">
    <property type="entry name" value="MerR_fam"/>
</dbReference>
<dbReference type="NCBIfam" id="TIGR02044">
    <property type="entry name" value="CueR"/>
    <property type="match status" value="1"/>
</dbReference>
<dbReference type="SMART" id="SM00422">
    <property type="entry name" value="HTH_MERR"/>
    <property type="match status" value="1"/>
</dbReference>
<dbReference type="GO" id="GO:0003700">
    <property type="term" value="F:DNA-binding transcription factor activity"/>
    <property type="evidence" value="ECO:0007669"/>
    <property type="project" value="InterPro"/>
</dbReference>
<evidence type="ECO:0000256" key="6">
    <source>
        <dbReference type="SAM" id="Coils"/>
    </source>
</evidence>
<evidence type="ECO:0000256" key="3">
    <source>
        <dbReference type="ARBA" id="ARBA00023015"/>
    </source>
</evidence>